<dbReference type="Proteomes" id="UP000479710">
    <property type="component" value="Unassembled WGS sequence"/>
</dbReference>
<protein>
    <recommendedName>
        <fullName evidence="1">Retrotransposon gag domain-containing protein</fullName>
    </recommendedName>
</protein>
<evidence type="ECO:0000313" key="3">
    <source>
        <dbReference type="Proteomes" id="UP000479710"/>
    </source>
</evidence>
<keyword evidence="3" id="KW-1185">Reference proteome</keyword>
<name>A0A6G1BT26_9ORYZ</name>
<proteinExistence type="predicted"/>
<dbReference type="EMBL" id="SPHZ02000011">
    <property type="protein sequence ID" value="KAF0891248.1"/>
    <property type="molecule type" value="Genomic_DNA"/>
</dbReference>
<dbReference type="Pfam" id="PF03732">
    <property type="entry name" value="Retrotrans_gag"/>
    <property type="match status" value="1"/>
</dbReference>
<dbReference type="InterPro" id="IPR005162">
    <property type="entry name" value="Retrotrans_gag_dom"/>
</dbReference>
<sequence length="296" mass="33723">MEMELEKPYEAWHDLVAFLARWHPPKFHQFDGTGDAREHLAYFEAACGDTANNPSLFLRQFSGSLTGPAFHWYNRLPMGSIGSWANMKEVFKKNFVAMKKDFSIVELSQVRQRRDEAIDDYIVRFRNSFMRLAREMHLEDVIEMCVHGMQQHWSLEVARCEPKIFSALSSAVATTKLEFEKSPQIMELYKNASAFDPAKRFNATKPSNNGGKPKAPAEANATRIFSTTPQGQVPVLGAKNEQAGGRQHPSIQHLLKKQYVGHVIENCVAFKEWLQRAVDEKRITLDPDAINPDCHS</sequence>
<evidence type="ECO:0000313" key="2">
    <source>
        <dbReference type="EMBL" id="KAF0891248.1"/>
    </source>
</evidence>
<accession>A0A6G1BT26</accession>
<dbReference type="OrthoDB" id="688785at2759"/>
<reference evidence="2 3" key="1">
    <citation type="submission" date="2019-11" db="EMBL/GenBank/DDBJ databases">
        <title>Whole genome sequence of Oryza granulata.</title>
        <authorList>
            <person name="Li W."/>
        </authorList>
    </citation>
    <scope>NUCLEOTIDE SEQUENCE [LARGE SCALE GENOMIC DNA]</scope>
    <source>
        <strain evidence="3">cv. Menghai</strain>
        <tissue evidence="2">Leaf</tissue>
    </source>
</reference>
<gene>
    <name evidence="2" type="ORF">E2562_009426</name>
</gene>
<feature type="domain" description="Retrotransposon gag" evidence="1">
    <location>
        <begin position="61"/>
        <end position="150"/>
    </location>
</feature>
<organism evidence="2 3">
    <name type="scientific">Oryza meyeriana var. granulata</name>
    <dbReference type="NCBI Taxonomy" id="110450"/>
    <lineage>
        <taxon>Eukaryota</taxon>
        <taxon>Viridiplantae</taxon>
        <taxon>Streptophyta</taxon>
        <taxon>Embryophyta</taxon>
        <taxon>Tracheophyta</taxon>
        <taxon>Spermatophyta</taxon>
        <taxon>Magnoliopsida</taxon>
        <taxon>Liliopsida</taxon>
        <taxon>Poales</taxon>
        <taxon>Poaceae</taxon>
        <taxon>BOP clade</taxon>
        <taxon>Oryzoideae</taxon>
        <taxon>Oryzeae</taxon>
        <taxon>Oryzinae</taxon>
        <taxon>Oryza</taxon>
        <taxon>Oryza meyeriana</taxon>
    </lineage>
</organism>
<comment type="caution">
    <text evidence="2">The sequence shown here is derived from an EMBL/GenBank/DDBJ whole genome shotgun (WGS) entry which is preliminary data.</text>
</comment>
<dbReference type="AlphaFoldDB" id="A0A6G1BT26"/>
<dbReference type="PANTHER" id="PTHR33223:SF11">
    <property type="entry name" value="ELEMENT PROTEIN, PUTATIVE-RELATED"/>
    <property type="match status" value="1"/>
</dbReference>
<evidence type="ECO:0000259" key="1">
    <source>
        <dbReference type="Pfam" id="PF03732"/>
    </source>
</evidence>
<dbReference type="PANTHER" id="PTHR33223">
    <property type="entry name" value="CCHC-TYPE DOMAIN-CONTAINING PROTEIN"/>
    <property type="match status" value="1"/>
</dbReference>